<organism evidence="13">
    <name type="scientific">hydrothermal vent metagenome</name>
    <dbReference type="NCBI Taxonomy" id="652676"/>
    <lineage>
        <taxon>unclassified sequences</taxon>
        <taxon>metagenomes</taxon>
        <taxon>ecological metagenomes</taxon>
    </lineage>
</organism>
<dbReference type="SUPFAM" id="SSF56672">
    <property type="entry name" value="DNA/RNA polymerases"/>
    <property type="match status" value="1"/>
</dbReference>
<evidence type="ECO:0000256" key="8">
    <source>
        <dbReference type="ARBA" id="ARBA00023118"/>
    </source>
</evidence>
<dbReference type="GO" id="GO:0016787">
    <property type="term" value="F:hydrolase activity"/>
    <property type="evidence" value="ECO:0007669"/>
    <property type="project" value="UniProtKB-KW"/>
</dbReference>
<gene>
    <name evidence="13" type="ORF">MNB_SUP05-SYMBIONT-4-428</name>
</gene>
<evidence type="ECO:0000256" key="9">
    <source>
        <dbReference type="ARBA" id="ARBA00023125"/>
    </source>
</evidence>
<keyword evidence="13" id="KW-0695">RNA-directed DNA polymerase</keyword>
<proteinExistence type="inferred from homology"/>
<dbReference type="GO" id="GO:0003677">
    <property type="term" value="F:DNA binding"/>
    <property type="evidence" value="ECO:0007669"/>
    <property type="project" value="UniProtKB-KW"/>
</dbReference>
<evidence type="ECO:0000256" key="1">
    <source>
        <dbReference type="ARBA" id="ARBA00022679"/>
    </source>
</evidence>
<evidence type="ECO:0000256" key="5">
    <source>
        <dbReference type="ARBA" id="ARBA00022759"/>
    </source>
</evidence>
<dbReference type="GO" id="GO:0043571">
    <property type="term" value="P:maintenance of CRISPR repeat elements"/>
    <property type="evidence" value="ECO:0007669"/>
    <property type="project" value="InterPro"/>
</dbReference>
<dbReference type="GO" id="GO:0004519">
    <property type="term" value="F:endonuclease activity"/>
    <property type="evidence" value="ECO:0007669"/>
    <property type="project" value="UniProtKB-KW"/>
</dbReference>
<dbReference type="PANTHER" id="PTHR34353">
    <property type="entry name" value="CRISPR-ASSOCIATED ENDONUCLEASE CAS1 1"/>
    <property type="match status" value="1"/>
</dbReference>
<dbReference type="NCBIfam" id="TIGR00287">
    <property type="entry name" value="cas1"/>
    <property type="match status" value="1"/>
</dbReference>
<accession>A0A1W1DXT1</accession>
<dbReference type="InterPro" id="IPR000123">
    <property type="entry name" value="Reverse_transcriptase_msDNA"/>
</dbReference>
<dbReference type="Gene3D" id="3.30.70.270">
    <property type="match status" value="1"/>
</dbReference>
<dbReference type="InterPro" id="IPR043502">
    <property type="entry name" value="DNA/RNA_pol_sf"/>
</dbReference>
<dbReference type="InterPro" id="IPR000477">
    <property type="entry name" value="RT_dom"/>
</dbReference>
<evidence type="ECO:0000256" key="6">
    <source>
        <dbReference type="ARBA" id="ARBA00022801"/>
    </source>
</evidence>
<dbReference type="CDD" id="cd09634">
    <property type="entry name" value="Cas1_I-II-III"/>
    <property type="match status" value="1"/>
</dbReference>
<keyword evidence="1 13" id="KW-0808">Transferase</keyword>
<dbReference type="InterPro" id="IPR002729">
    <property type="entry name" value="CRISPR-assoc_Cas1"/>
</dbReference>
<reference evidence="13" key="1">
    <citation type="submission" date="2016-10" db="EMBL/GenBank/DDBJ databases">
        <authorList>
            <person name="de Groot N.N."/>
        </authorList>
    </citation>
    <scope>NUCLEOTIDE SEQUENCE</scope>
</reference>
<evidence type="ECO:0000256" key="2">
    <source>
        <dbReference type="ARBA" id="ARBA00022695"/>
    </source>
</evidence>
<evidence type="ECO:0000256" key="3">
    <source>
        <dbReference type="ARBA" id="ARBA00022722"/>
    </source>
</evidence>
<dbReference type="InterPro" id="IPR050646">
    <property type="entry name" value="Cas1"/>
</dbReference>
<dbReference type="EC" id="2.7.7.49" evidence="13"/>
<evidence type="ECO:0000313" key="13">
    <source>
        <dbReference type="EMBL" id="SFV86513.1"/>
    </source>
</evidence>
<keyword evidence="2 13" id="KW-0548">Nucleotidyltransferase</keyword>
<dbReference type="PRINTS" id="PR00866">
    <property type="entry name" value="RNADNAPOLMS"/>
</dbReference>
<keyword evidence="7" id="KW-0460">Magnesium</keyword>
<dbReference type="CDD" id="cd01651">
    <property type="entry name" value="RT_G2_intron"/>
    <property type="match status" value="1"/>
</dbReference>
<keyword evidence="3" id="KW-0540">Nuclease</keyword>
<evidence type="ECO:0000256" key="10">
    <source>
        <dbReference type="ARBA" id="ARBA00023211"/>
    </source>
</evidence>
<dbReference type="AlphaFoldDB" id="A0A1W1DXT1"/>
<dbReference type="PANTHER" id="PTHR34353:SF2">
    <property type="entry name" value="CRISPR-ASSOCIATED ENDONUCLEASE CAS1 1"/>
    <property type="match status" value="1"/>
</dbReference>
<dbReference type="EMBL" id="FPHY01000085">
    <property type="protein sequence ID" value="SFV86513.1"/>
    <property type="molecule type" value="Genomic_DNA"/>
</dbReference>
<evidence type="ECO:0000259" key="12">
    <source>
        <dbReference type="PROSITE" id="PS50878"/>
    </source>
</evidence>
<dbReference type="GO" id="GO:0051607">
    <property type="term" value="P:defense response to virus"/>
    <property type="evidence" value="ECO:0007669"/>
    <property type="project" value="UniProtKB-KW"/>
</dbReference>
<keyword evidence="9" id="KW-0238">DNA-binding</keyword>
<dbReference type="GO" id="GO:0003964">
    <property type="term" value="F:RNA-directed DNA polymerase activity"/>
    <property type="evidence" value="ECO:0007669"/>
    <property type="project" value="UniProtKB-KW"/>
</dbReference>
<dbReference type="Pfam" id="PF01867">
    <property type="entry name" value="Cas_Cas1"/>
    <property type="match status" value="1"/>
</dbReference>
<dbReference type="InterPro" id="IPR043128">
    <property type="entry name" value="Rev_trsase/Diguanyl_cyclase"/>
</dbReference>
<dbReference type="Pfam" id="PF00078">
    <property type="entry name" value="RVT_1"/>
    <property type="match status" value="1"/>
</dbReference>
<name>A0A1W1DXT1_9ZZZZ</name>
<keyword evidence="10" id="KW-0464">Manganese</keyword>
<dbReference type="GO" id="GO:0003723">
    <property type="term" value="F:RNA binding"/>
    <property type="evidence" value="ECO:0007669"/>
    <property type="project" value="InterPro"/>
</dbReference>
<dbReference type="Gene3D" id="1.20.120.920">
    <property type="entry name" value="CRISPR-associated endonuclease Cas1, C-terminal domain"/>
    <property type="match status" value="1"/>
</dbReference>
<dbReference type="HAMAP" id="MF_01470">
    <property type="entry name" value="Cas1"/>
    <property type="match status" value="1"/>
</dbReference>
<dbReference type="PROSITE" id="PS50878">
    <property type="entry name" value="RT_POL"/>
    <property type="match status" value="1"/>
</dbReference>
<dbReference type="Gene3D" id="3.100.10.20">
    <property type="entry name" value="CRISPR-associated endonuclease Cas1, N-terminal domain"/>
    <property type="match status" value="1"/>
</dbReference>
<keyword evidence="6" id="KW-0378">Hydrolase</keyword>
<comment type="similarity">
    <text evidence="11">Belongs to the bacterial reverse transcriptase family.</text>
</comment>
<evidence type="ECO:0000256" key="4">
    <source>
        <dbReference type="ARBA" id="ARBA00022723"/>
    </source>
</evidence>
<sequence length="982" mass="112633">MTGSKLKIPPLPELTGVVITLKFLSSAQFNPSHASAIDAFIRYILNINTTYTQHFSILTPENGRKHYHQDDHYRFVILALGDKNTLNPLWHKLISTLGQLPFSAPIKDKKAPLRDNVSLFSLLDYFDGKPLSNEKSLSVYTLSRAKQQASAWFDALNLTTNTATLQWRWHSGIRLLRENHQTLKGEQRFCREHTHLTPYLLLKRLYETLVNIAAEFTHPLTTADTQSSLLFLQQQAQLIQLENVDVFWIDTPYFDKHKSPHTLGAMVGYFEIKCHPGIHPDTLNLLITGQNIGFGQRRVLGLGKYRLEHGLKQTHLLLGKQAIFVSRAQSFLTQSNSQHTINKAITLLEQKDNITTLTQKTKKKIQQSSQQLLTGSYQTPVLRGFEIDKKDHTKRLLAVSPLYDRVLQKAVALTLTPGLNAIMSQCSYAYRKGLSRQQVRYEIQNAYRQGYRWVYESDIEDFFDNVDRKQLINRLIAVFGQDLLWQQLENWLGQDIIYKNMRIKRPKGLPQGSPISPLLANFILDDFDSDLETLGFKVIRFADDFIVLCKSEFEAKKAAKAIKTSLLDLNLTLNKNKTHVVSLEQGFQFLGYLFTQDHAIEIGGKTADGKKTFGAKDKPKNLTPWLQNLGEKSAQTLPDDEKPKHEIGRMQTQGIHIIVAGDRQILTTANHHLVVKKDEIITQTTSWEQIHAITLIGLHHITTPAQHQALIQKIPIHFVDKIGQYLGVLTSFTPAQNSYKNWFIQLQMSDNEQYALNFAKQIVISKIHNQRQTLLRRRTHRQELQSSINRLKQLKAKVTQATTLASLNGYEGLASKYYFTQLNHLLPNWAHFDKRSKRPPKDAFNVLLSLGYTILYTHTDSILQSAGLMTWKGIYHQKSPAHAALASDIMESYRHIIERNAIVQINQNSIKPEDFRIEHSANQPSLIRMSAESRRRYVVSIIKRFQKFSTTQTLHQHLYQQAQALTHSMHNQTTFKPWTESK</sequence>
<dbReference type="InterPro" id="IPR042206">
    <property type="entry name" value="CRISPR-assoc_Cas1_C"/>
</dbReference>
<keyword evidence="4" id="KW-0479">Metal-binding</keyword>
<evidence type="ECO:0000256" key="11">
    <source>
        <dbReference type="ARBA" id="ARBA00034120"/>
    </source>
</evidence>
<evidence type="ECO:0000256" key="7">
    <source>
        <dbReference type="ARBA" id="ARBA00022842"/>
    </source>
</evidence>
<keyword evidence="8" id="KW-0051">Antiviral defense</keyword>
<protein>
    <submittedName>
        <fullName evidence="13">Retron-type RNA-directed DNA polymerase</fullName>
        <ecNumber evidence="13">2.7.7.49</ecNumber>
    </submittedName>
</protein>
<keyword evidence="5" id="KW-0255">Endonuclease</keyword>
<dbReference type="InterPro" id="IPR042211">
    <property type="entry name" value="CRISPR-assoc_Cas1_N"/>
</dbReference>
<feature type="domain" description="Reverse transcriptase" evidence="12">
    <location>
        <begin position="368"/>
        <end position="594"/>
    </location>
</feature>
<dbReference type="GO" id="GO:0046872">
    <property type="term" value="F:metal ion binding"/>
    <property type="evidence" value="ECO:0007669"/>
    <property type="project" value="UniProtKB-KW"/>
</dbReference>